<evidence type="ECO:0000256" key="7">
    <source>
        <dbReference type="ARBA" id="ARBA00022622"/>
    </source>
</evidence>
<dbReference type="GO" id="GO:0098552">
    <property type="term" value="C:side of membrane"/>
    <property type="evidence" value="ECO:0007669"/>
    <property type="project" value="UniProtKB-KW"/>
</dbReference>
<gene>
    <name evidence="19" type="ORF">BCIN_01g05020</name>
</gene>
<keyword evidence="6 15" id="KW-0349">Heme</keyword>
<reference evidence="19 20" key="1">
    <citation type="journal article" date="2011" name="PLoS Genet.">
        <title>Genomic analysis of the necrotrophic fungal pathogens Sclerotinia sclerotiorum and Botrytis cinerea.</title>
        <authorList>
            <person name="Amselem J."/>
            <person name="Cuomo C.A."/>
            <person name="van Kan J.A."/>
            <person name="Viaud M."/>
            <person name="Benito E.P."/>
            <person name="Couloux A."/>
            <person name="Coutinho P.M."/>
            <person name="de Vries R.P."/>
            <person name="Dyer P.S."/>
            <person name="Fillinger S."/>
            <person name="Fournier E."/>
            <person name="Gout L."/>
            <person name="Hahn M."/>
            <person name="Kohn L."/>
            <person name="Lapalu N."/>
            <person name="Plummer K.M."/>
            <person name="Pradier J.M."/>
            <person name="Quevillon E."/>
            <person name="Sharon A."/>
            <person name="Simon A."/>
            <person name="ten Have A."/>
            <person name="Tudzynski B."/>
            <person name="Tudzynski P."/>
            <person name="Wincker P."/>
            <person name="Andrew M."/>
            <person name="Anthouard V."/>
            <person name="Beever R.E."/>
            <person name="Beffa R."/>
            <person name="Benoit I."/>
            <person name="Bouzid O."/>
            <person name="Brault B."/>
            <person name="Chen Z."/>
            <person name="Choquer M."/>
            <person name="Collemare J."/>
            <person name="Cotton P."/>
            <person name="Danchin E.G."/>
            <person name="Da Silva C."/>
            <person name="Gautier A."/>
            <person name="Giraud C."/>
            <person name="Giraud T."/>
            <person name="Gonzalez C."/>
            <person name="Grossetete S."/>
            <person name="Guldener U."/>
            <person name="Henrissat B."/>
            <person name="Howlett B.J."/>
            <person name="Kodira C."/>
            <person name="Kretschmer M."/>
            <person name="Lappartient A."/>
            <person name="Leroch M."/>
            <person name="Levis C."/>
            <person name="Mauceli E."/>
            <person name="Neuveglise C."/>
            <person name="Oeser B."/>
            <person name="Pearson M."/>
            <person name="Poulain J."/>
            <person name="Poussereau N."/>
            <person name="Quesneville H."/>
            <person name="Rascle C."/>
            <person name="Schumacher J."/>
            <person name="Segurens B."/>
            <person name="Sexton A."/>
            <person name="Silva E."/>
            <person name="Sirven C."/>
            <person name="Soanes D.M."/>
            <person name="Talbot N.J."/>
            <person name="Templeton M."/>
            <person name="Yandava C."/>
            <person name="Yarden O."/>
            <person name="Zeng Q."/>
            <person name="Rollins J.A."/>
            <person name="Lebrun M.H."/>
            <person name="Dickman M."/>
        </authorList>
    </citation>
    <scope>NUCLEOTIDE SEQUENCE [LARGE SCALE GENOMIC DNA]</scope>
    <source>
        <strain evidence="19 20">B05.10</strain>
    </source>
</reference>
<dbReference type="Proteomes" id="UP000001798">
    <property type="component" value="Chromosome 1"/>
</dbReference>
<evidence type="ECO:0000256" key="9">
    <source>
        <dbReference type="ARBA" id="ARBA00022729"/>
    </source>
</evidence>
<proteinExistence type="inferred from homology"/>
<evidence type="ECO:0000256" key="3">
    <source>
        <dbReference type="ARBA" id="ARBA00010031"/>
    </source>
</evidence>
<evidence type="ECO:0000256" key="1">
    <source>
        <dbReference type="ARBA" id="ARBA00004609"/>
    </source>
</evidence>
<keyword evidence="8 15" id="KW-0479">Metal-binding</keyword>
<evidence type="ECO:0000256" key="17">
    <source>
        <dbReference type="SAM" id="SignalP"/>
    </source>
</evidence>
<dbReference type="PANTHER" id="PTHR37928">
    <property type="entry name" value="CFEM DOMAIN PROTEIN (AFU_ORTHOLOGUE AFUA_6G14090)"/>
    <property type="match status" value="1"/>
</dbReference>
<evidence type="ECO:0000256" key="8">
    <source>
        <dbReference type="ARBA" id="ARBA00022723"/>
    </source>
</evidence>
<accession>A0A384J5L2</accession>
<dbReference type="PROSITE" id="PS52012">
    <property type="entry name" value="CFEM"/>
    <property type="match status" value="1"/>
</dbReference>
<dbReference type="GO" id="GO:0005886">
    <property type="term" value="C:plasma membrane"/>
    <property type="evidence" value="ECO:0007669"/>
    <property type="project" value="UniProtKB-SubCell"/>
</dbReference>
<evidence type="ECO:0000256" key="13">
    <source>
        <dbReference type="ARBA" id="ARBA00023180"/>
    </source>
</evidence>
<keyword evidence="7" id="KW-0336">GPI-anchor</keyword>
<dbReference type="AlphaFoldDB" id="A0A384J5L2"/>
<sequence>MKINSVAIAISTVLAGFASAQNGLPTCAQSCVTQYTTGSQIAGCASLDIACICSNSSFLSGIACCLADACNAEDEQTAVTYAQNLCRTSGVTNLPSVVSCVSSASSTSSSAASSATGATGTTTSGSSTASGTGTSSSNTATGSATSASASATSNAGLQNEIGAGAGLLGGLAVIVGLL</sequence>
<evidence type="ECO:0000256" key="10">
    <source>
        <dbReference type="ARBA" id="ARBA00023004"/>
    </source>
</evidence>
<name>A0A384J5L2_BOTFB</name>
<dbReference type="PANTHER" id="PTHR37928:SF2">
    <property type="entry name" value="GPI ANCHORED CFEM DOMAIN PROTEIN (AFU_ORTHOLOGUE AFUA_6G10580)"/>
    <property type="match status" value="1"/>
</dbReference>
<dbReference type="GO" id="GO:0046872">
    <property type="term" value="F:metal ion binding"/>
    <property type="evidence" value="ECO:0007669"/>
    <property type="project" value="UniProtKB-UniRule"/>
</dbReference>
<dbReference type="OrthoDB" id="3065412at2759"/>
<dbReference type="InterPro" id="IPR051735">
    <property type="entry name" value="CFEM_domain"/>
</dbReference>
<feature type="domain" description="CFEM" evidence="18">
    <location>
        <begin position="1"/>
        <end position="114"/>
    </location>
</feature>
<evidence type="ECO:0000313" key="20">
    <source>
        <dbReference type="Proteomes" id="UP000001798"/>
    </source>
</evidence>
<keyword evidence="11" id="KW-0472">Membrane</keyword>
<feature type="signal peptide" evidence="17">
    <location>
        <begin position="1"/>
        <end position="20"/>
    </location>
</feature>
<evidence type="ECO:0000256" key="16">
    <source>
        <dbReference type="SAM" id="MobiDB-lite"/>
    </source>
</evidence>
<evidence type="ECO:0000259" key="18">
    <source>
        <dbReference type="PROSITE" id="PS52012"/>
    </source>
</evidence>
<keyword evidence="4" id="KW-1003">Cell membrane</keyword>
<keyword evidence="9 17" id="KW-0732">Signal</keyword>
<feature type="region of interest" description="Disordered" evidence="16">
    <location>
        <begin position="107"/>
        <end position="138"/>
    </location>
</feature>
<feature type="disulfide bond" evidence="15">
    <location>
        <begin position="53"/>
        <end position="86"/>
    </location>
</feature>
<evidence type="ECO:0000256" key="11">
    <source>
        <dbReference type="ARBA" id="ARBA00023136"/>
    </source>
</evidence>
<dbReference type="KEGG" id="bfu:BCIN_01g05020"/>
<evidence type="ECO:0000256" key="2">
    <source>
        <dbReference type="ARBA" id="ARBA00004613"/>
    </source>
</evidence>
<evidence type="ECO:0000313" key="19">
    <source>
        <dbReference type="EMBL" id="ATZ45780.1"/>
    </source>
</evidence>
<dbReference type="GO" id="GO:0005576">
    <property type="term" value="C:extracellular region"/>
    <property type="evidence" value="ECO:0007669"/>
    <property type="project" value="UniProtKB-SubCell"/>
</dbReference>
<evidence type="ECO:0000256" key="4">
    <source>
        <dbReference type="ARBA" id="ARBA00022475"/>
    </source>
</evidence>
<reference evidence="19 20" key="3">
    <citation type="journal article" date="2017" name="Mol. Plant Pathol.">
        <title>A gapless genome sequence of the fungus Botrytis cinerea.</title>
        <authorList>
            <person name="Van Kan J.A."/>
            <person name="Stassen J.H."/>
            <person name="Mosbach A."/>
            <person name="Van Der Lee T.A."/>
            <person name="Faino L."/>
            <person name="Farmer A.D."/>
            <person name="Papasotiriou D.G."/>
            <person name="Zhou S."/>
            <person name="Seidl M.F."/>
            <person name="Cottam E."/>
            <person name="Edel D."/>
            <person name="Hahn M."/>
            <person name="Schwartz D.C."/>
            <person name="Dietrich R.A."/>
            <person name="Widdison S."/>
            <person name="Scalliet G."/>
        </authorList>
    </citation>
    <scope>NUCLEOTIDE SEQUENCE [LARGE SCALE GENOMIC DNA]</scope>
    <source>
        <strain evidence="19 20">B05.10</strain>
    </source>
</reference>
<comment type="similarity">
    <text evidence="3">Belongs to the RBT5 family.</text>
</comment>
<dbReference type="RefSeq" id="XP_024546277.1">
    <property type="nucleotide sequence ID" value="XM_024690508.1"/>
</dbReference>
<keyword evidence="5" id="KW-0964">Secreted</keyword>
<organism evidence="19 20">
    <name type="scientific">Botryotinia fuckeliana (strain B05.10)</name>
    <name type="common">Noble rot fungus</name>
    <name type="synonym">Botrytis cinerea</name>
    <dbReference type="NCBI Taxonomy" id="332648"/>
    <lineage>
        <taxon>Eukaryota</taxon>
        <taxon>Fungi</taxon>
        <taxon>Dikarya</taxon>
        <taxon>Ascomycota</taxon>
        <taxon>Pezizomycotina</taxon>
        <taxon>Leotiomycetes</taxon>
        <taxon>Helotiales</taxon>
        <taxon>Sclerotiniaceae</taxon>
        <taxon>Botrytis</taxon>
    </lineage>
</organism>
<evidence type="ECO:0000256" key="15">
    <source>
        <dbReference type="PROSITE-ProRule" id="PRU01356"/>
    </source>
</evidence>
<keyword evidence="13" id="KW-0325">Glycoprotein</keyword>
<keyword evidence="20" id="KW-1185">Reference proteome</keyword>
<feature type="disulfide bond" evidence="15">
    <location>
        <begin position="44"/>
        <end position="51"/>
    </location>
</feature>
<dbReference type="SMR" id="A0A384J5L2"/>
<reference evidence="19 20" key="2">
    <citation type="journal article" date="2012" name="Eukaryot. Cell">
        <title>Genome update of Botrytis cinerea strains B05.10 and T4.</title>
        <authorList>
            <person name="Staats M."/>
            <person name="van Kan J.A."/>
        </authorList>
    </citation>
    <scope>NUCLEOTIDE SEQUENCE [LARGE SCALE GENOMIC DNA]</scope>
    <source>
        <strain evidence="19 20">B05.10</strain>
    </source>
</reference>
<dbReference type="Pfam" id="PF05730">
    <property type="entry name" value="CFEM"/>
    <property type="match status" value="1"/>
</dbReference>
<dbReference type="EMBL" id="CP009805">
    <property type="protein sequence ID" value="ATZ45780.1"/>
    <property type="molecule type" value="Genomic_DNA"/>
</dbReference>
<evidence type="ECO:0000256" key="14">
    <source>
        <dbReference type="ARBA" id="ARBA00023288"/>
    </source>
</evidence>
<dbReference type="InterPro" id="IPR008427">
    <property type="entry name" value="Extracellular_membr_CFEM_dom"/>
</dbReference>
<evidence type="ECO:0000256" key="5">
    <source>
        <dbReference type="ARBA" id="ARBA00022525"/>
    </source>
</evidence>
<dbReference type="SMART" id="SM00747">
    <property type="entry name" value="CFEM"/>
    <property type="match status" value="1"/>
</dbReference>
<feature type="binding site" description="axial binding residue" evidence="15">
    <location>
        <position position="48"/>
    </location>
    <ligand>
        <name>heme</name>
        <dbReference type="ChEBI" id="CHEBI:30413"/>
    </ligand>
    <ligandPart>
        <name>Fe</name>
        <dbReference type="ChEBI" id="CHEBI:18248"/>
    </ligandPart>
</feature>
<keyword evidence="10 15" id="KW-0408">Iron</keyword>
<evidence type="ECO:0000256" key="6">
    <source>
        <dbReference type="ARBA" id="ARBA00022617"/>
    </source>
</evidence>
<comment type="caution">
    <text evidence="15">Lacks conserved residue(s) required for the propagation of feature annotation.</text>
</comment>
<keyword evidence="12 15" id="KW-1015">Disulfide bond</keyword>
<feature type="chain" id="PRO_5017086947" description="CFEM domain-containing protein" evidence="17">
    <location>
        <begin position="21"/>
        <end position="178"/>
    </location>
</feature>
<dbReference type="GeneID" id="36393816"/>
<dbReference type="VEuPathDB" id="FungiDB:Bcin01g05020"/>
<evidence type="ECO:0000256" key="12">
    <source>
        <dbReference type="ARBA" id="ARBA00023157"/>
    </source>
</evidence>
<keyword evidence="14" id="KW-0449">Lipoprotein</keyword>
<comment type="subcellular location">
    <subcellularLocation>
        <location evidence="1">Cell membrane</location>
        <topology evidence="1">Lipid-anchor</topology>
        <topology evidence="1">GPI-anchor</topology>
    </subcellularLocation>
    <subcellularLocation>
        <location evidence="2">Secreted</location>
    </subcellularLocation>
</comment>
<protein>
    <recommendedName>
        <fullName evidence="18">CFEM domain-containing protein</fullName>
    </recommendedName>
</protein>